<keyword evidence="1" id="KW-0732">Signal</keyword>
<dbReference type="EMBL" id="LGAP01000035">
    <property type="protein sequence ID" value="KOF13581.1"/>
    <property type="molecule type" value="Genomic_DNA"/>
</dbReference>
<name>A0A0L8BFX3_ENSAD</name>
<organism evidence="2 3">
    <name type="scientific">Ensifer adhaerens</name>
    <name type="common">Sinorhizobium morelense</name>
    <dbReference type="NCBI Taxonomy" id="106592"/>
    <lineage>
        <taxon>Bacteria</taxon>
        <taxon>Pseudomonadati</taxon>
        <taxon>Pseudomonadota</taxon>
        <taxon>Alphaproteobacteria</taxon>
        <taxon>Hyphomicrobiales</taxon>
        <taxon>Rhizobiaceae</taxon>
        <taxon>Sinorhizobium/Ensifer group</taxon>
        <taxon>Ensifer</taxon>
    </lineage>
</organism>
<feature type="chain" id="PRO_5005581033" description="Secreted protein" evidence="1">
    <location>
        <begin position="28"/>
        <end position="140"/>
    </location>
</feature>
<reference evidence="3" key="1">
    <citation type="submission" date="2015-07" db="EMBL/GenBank/DDBJ databases">
        <title>Whole genome sequence of an Ensifer adhaerens strain isolated from a cave pool in the Wind Cave National Park.</title>
        <authorList>
            <person name="Eng W.W.H."/>
            <person name="Gan H.M."/>
            <person name="Barton H.A."/>
            <person name="Savka M.A."/>
        </authorList>
    </citation>
    <scope>NUCLEOTIDE SEQUENCE [LARGE SCALE GENOMIC DNA]</scope>
    <source>
        <strain evidence="3">SD006</strain>
    </source>
</reference>
<gene>
    <name evidence="2" type="ORF">AC244_30550</name>
</gene>
<dbReference type="AlphaFoldDB" id="A0A0L8BFX3"/>
<evidence type="ECO:0000313" key="3">
    <source>
        <dbReference type="Proteomes" id="UP000037425"/>
    </source>
</evidence>
<proteinExistence type="predicted"/>
<accession>A0A0L8BFX3</accession>
<dbReference type="PATRIC" id="fig|106592.7.peg.5284"/>
<evidence type="ECO:0000256" key="1">
    <source>
        <dbReference type="SAM" id="SignalP"/>
    </source>
</evidence>
<protein>
    <recommendedName>
        <fullName evidence="4">Secreted protein</fullName>
    </recommendedName>
</protein>
<evidence type="ECO:0008006" key="4">
    <source>
        <dbReference type="Google" id="ProtNLM"/>
    </source>
</evidence>
<comment type="caution">
    <text evidence="2">The sequence shown here is derived from an EMBL/GenBank/DDBJ whole genome shotgun (WGS) entry which is preliminary data.</text>
</comment>
<feature type="signal peptide" evidence="1">
    <location>
        <begin position="1"/>
        <end position="27"/>
    </location>
</feature>
<sequence length="140" mass="15324">MRNLVRRLSSLILSALLLAATASPVKAIGQSGEPRFLVKAFLLKTDKTFDHATSWCGHDSVCSLTVGDYKVGLRFFLSGSSYRLRVAPSWDGADPCCFFKDGSDETSVANGQPHDVELYYRTASGRLELGTLYIALESLE</sequence>
<dbReference type="Proteomes" id="UP000037425">
    <property type="component" value="Unassembled WGS sequence"/>
</dbReference>
<evidence type="ECO:0000313" key="2">
    <source>
        <dbReference type="EMBL" id="KOF13581.1"/>
    </source>
</evidence>